<dbReference type="GO" id="GO:0000398">
    <property type="term" value="P:mRNA splicing, via spliceosome"/>
    <property type="evidence" value="ECO:0007669"/>
    <property type="project" value="InterPro"/>
</dbReference>
<evidence type="ECO:0000256" key="1">
    <source>
        <dbReference type="ARBA" id="ARBA00022884"/>
    </source>
</evidence>
<evidence type="ECO:0000313" key="4">
    <source>
        <dbReference type="EMBL" id="GFY48636.1"/>
    </source>
</evidence>
<dbReference type="InterPro" id="IPR000504">
    <property type="entry name" value="RRM_dom"/>
</dbReference>
<dbReference type="Gene3D" id="3.30.70.330">
    <property type="match status" value="1"/>
</dbReference>
<protein>
    <recommendedName>
        <fullName evidence="3">RRM domain-containing protein</fullName>
    </recommendedName>
</protein>
<dbReference type="AlphaFoldDB" id="A0A8X6X9D1"/>
<proteinExistence type="predicted"/>
<dbReference type="SUPFAM" id="SSF54928">
    <property type="entry name" value="RNA-binding domain, RBD"/>
    <property type="match status" value="1"/>
</dbReference>
<reference evidence="4" key="1">
    <citation type="submission" date="2020-08" db="EMBL/GenBank/DDBJ databases">
        <title>Multicomponent nature underlies the extraordinary mechanical properties of spider dragline silk.</title>
        <authorList>
            <person name="Kono N."/>
            <person name="Nakamura H."/>
            <person name="Mori M."/>
            <person name="Yoshida Y."/>
            <person name="Ohtoshi R."/>
            <person name="Malay A.D."/>
            <person name="Moran D.A.P."/>
            <person name="Tomita M."/>
            <person name="Numata K."/>
            <person name="Arakawa K."/>
        </authorList>
    </citation>
    <scope>NUCLEOTIDE SEQUENCE</scope>
</reference>
<keyword evidence="5" id="KW-1185">Reference proteome</keyword>
<keyword evidence="1 2" id="KW-0694">RNA-binding</keyword>
<sequence length="91" mass="10147">MGGVVTETPFVTLSNFPFFLTNEDLKEILEIYGTVIKIHRIKDWRTGNDGDMAIIIFSDNESANRCVAALNEVEILGRKVSALIAHWLPVA</sequence>
<dbReference type="GO" id="GO:0003723">
    <property type="term" value="F:RNA binding"/>
    <property type="evidence" value="ECO:0007669"/>
    <property type="project" value="UniProtKB-UniRule"/>
</dbReference>
<dbReference type="OrthoDB" id="267048at2759"/>
<accession>A0A8X6X9D1</accession>
<dbReference type="PROSITE" id="PS50102">
    <property type="entry name" value="RRM"/>
    <property type="match status" value="1"/>
</dbReference>
<evidence type="ECO:0000256" key="2">
    <source>
        <dbReference type="PROSITE-ProRule" id="PRU00176"/>
    </source>
</evidence>
<dbReference type="InterPro" id="IPR012677">
    <property type="entry name" value="Nucleotide-bd_a/b_plait_sf"/>
</dbReference>
<dbReference type="Proteomes" id="UP000886998">
    <property type="component" value="Unassembled WGS sequence"/>
</dbReference>
<dbReference type="GO" id="GO:0005689">
    <property type="term" value="C:U12-type spliceosomal complex"/>
    <property type="evidence" value="ECO:0007669"/>
    <property type="project" value="InterPro"/>
</dbReference>
<dbReference type="EMBL" id="BMAV01006585">
    <property type="protein sequence ID" value="GFY48636.1"/>
    <property type="molecule type" value="Genomic_DNA"/>
</dbReference>
<dbReference type="InterPro" id="IPR035979">
    <property type="entry name" value="RBD_domain_sf"/>
</dbReference>
<evidence type="ECO:0000259" key="3">
    <source>
        <dbReference type="PROSITE" id="PS50102"/>
    </source>
</evidence>
<evidence type="ECO:0000313" key="5">
    <source>
        <dbReference type="Proteomes" id="UP000886998"/>
    </source>
</evidence>
<name>A0A8X6X9D1_9ARAC</name>
<dbReference type="Pfam" id="PF00076">
    <property type="entry name" value="RRM_1"/>
    <property type="match status" value="1"/>
</dbReference>
<comment type="caution">
    <text evidence="4">The sequence shown here is derived from an EMBL/GenBank/DDBJ whole genome shotgun (WGS) entry which is preliminary data.</text>
</comment>
<dbReference type="PANTHER" id="PTHR46259">
    <property type="entry name" value="ZINC FINGER CCHC-TYPE AND RNA-BINDING MOTIF-CONTAINING PROTEIN 1"/>
    <property type="match status" value="1"/>
</dbReference>
<feature type="domain" description="RRM" evidence="3">
    <location>
        <begin position="9"/>
        <end position="87"/>
    </location>
</feature>
<dbReference type="InterPro" id="IPR044598">
    <property type="entry name" value="ZCRB1"/>
</dbReference>
<gene>
    <name evidence="4" type="ORF">TNIN_468131</name>
</gene>
<dbReference type="SMART" id="SM00360">
    <property type="entry name" value="RRM"/>
    <property type="match status" value="1"/>
</dbReference>
<organism evidence="4 5">
    <name type="scientific">Trichonephila inaurata madagascariensis</name>
    <dbReference type="NCBI Taxonomy" id="2747483"/>
    <lineage>
        <taxon>Eukaryota</taxon>
        <taxon>Metazoa</taxon>
        <taxon>Ecdysozoa</taxon>
        <taxon>Arthropoda</taxon>
        <taxon>Chelicerata</taxon>
        <taxon>Arachnida</taxon>
        <taxon>Araneae</taxon>
        <taxon>Araneomorphae</taxon>
        <taxon>Entelegynae</taxon>
        <taxon>Araneoidea</taxon>
        <taxon>Nephilidae</taxon>
        <taxon>Trichonephila</taxon>
        <taxon>Trichonephila inaurata</taxon>
    </lineage>
</organism>
<dbReference type="PANTHER" id="PTHR46259:SF1">
    <property type="entry name" value="ZINC FINGER CCHC-TYPE AND RNA-BINDING MOTIF-CONTAINING PROTEIN 1"/>
    <property type="match status" value="1"/>
</dbReference>